<dbReference type="AlphaFoldDB" id="A0A8B9CB12"/>
<dbReference type="Ensembl" id="ENSABRT00000023086.1">
    <property type="protein sequence ID" value="ENSABRP00000016208.1"/>
    <property type="gene ID" value="ENSABRG00000014210.1"/>
</dbReference>
<evidence type="ECO:0000313" key="2">
    <source>
        <dbReference type="Ensembl" id="ENSABRP00000016208.1"/>
    </source>
</evidence>
<keyword evidence="1" id="KW-0812">Transmembrane</keyword>
<evidence type="ECO:0000256" key="1">
    <source>
        <dbReference type="SAM" id="Phobius"/>
    </source>
</evidence>
<dbReference type="GeneTree" id="ENSGT00940000182167"/>
<keyword evidence="1" id="KW-1133">Transmembrane helix</keyword>
<dbReference type="Proteomes" id="UP000694426">
    <property type="component" value="Unplaced"/>
</dbReference>
<keyword evidence="3" id="KW-1185">Reference proteome</keyword>
<organism evidence="2 3">
    <name type="scientific">Anser brachyrhynchus</name>
    <name type="common">Pink-footed goose</name>
    <dbReference type="NCBI Taxonomy" id="132585"/>
    <lineage>
        <taxon>Eukaryota</taxon>
        <taxon>Metazoa</taxon>
        <taxon>Chordata</taxon>
        <taxon>Craniata</taxon>
        <taxon>Vertebrata</taxon>
        <taxon>Euteleostomi</taxon>
        <taxon>Archelosauria</taxon>
        <taxon>Archosauria</taxon>
        <taxon>Dinosauria</taxon>
        <taxon>Saurischia</taxon>
        <taxon>Theropoda</taxon>
        <taxon>Coelurosauria</taxon>
        <taxon>Aves</taxon>
        <taxon>Neognathae</taxon>
        <taxon>Galloanserae</taxon>
        <taxon>Anseriformes</taxon>
        <taxon>Anatidae</taxon>
        <taxon>Anserinae</taxon>
        <taxon>Anser</taxon>
    </lineage>
</organism>
<proteinExistence type="predicted"/>
<evidence type="ECO:0000313" key="3">
    <source>
        <dbReference type="Proteomes" id="UP000694426"/>
    </source>
</evidence>
<feature type="transmembrane region" description="Helical" evidence="1">
    <location>
        <begin position="48"/>
        <end position="78"/>
    </location>
</feature>
<accession>A0A8B9CB12</accession>
<reference evidence="2" key="1">
    <citation type="submission" date="2025-08" db="UniProtKB">
        <authorList>
            <consortium name="Ensembl"/>
        </authorList>
    </citation>
    <scope>IDENTIFICATION</scope>
</reference>
<sequence length="88" mass="10365">MQYPTSQQPSIYNSEQSRDESIRLPHLISTLNVTCFSLKERLFLVRTLWLYLIIIKFFCFFFSLLVELANGLILVFFFTNSFLSVFPA</sequence>
<protein>
    <submittedName>
        <fullName evidence="2">Uncharacterized protein</fullName>
    </submittedName>
</protein>
<name>A0A8B9CB12_9AVES</name>
<keyword evidence="1" id="KW-0472">Membrane</keyword>
<reference evidence="2" key="2">
    <citation type="submission" date="2025-09" db="UniProtKB">
        <authorList>
            <consortium name="Ensembl"/>
        </authorList>
    </citation>
    <scope>IDENTIFICATION</scope>
</reference>